<feature type="chain" id="PRO_5023941900" description="HYR domain-containing protein" evidence="3">
    <location>
        <begin position="20"/>
        <end position="2752"/>
    </location>
</feature>
<feature type="domain" description="HYR" evidence="4">
    <location>
        <begin position="1851"/>
        <end position="1933"/>
    </location>
</feature>
<dbReference type="PANTHER" id="PTHR24273">
    <property type="entry name" value="FI04643P-RELATED"/>
    <property type="match status" value="1"/>
</dbReference>
<feature type="domain" description="HYR" evidence="4">
    <location>
        <begin position="2579"/>
        <end position="2663"/>
    </location>
</feature>
<evidence type="ECO:0000313" key="5">
    <source>
        <dbReference type="EMBL" id="GEQ85770.1"/>
    </source>
</evidence>
<feature type="domain" description="HYR" evidence="4">
    <location>
        <begin position="2094"/>
        <end position="2176"/>
    </location>
</feature>
<proteinExistence type="predicted"/>
<dbReference type="EMBL" id="BKCF01000001">
    <property type="protein sequence ID" value="GEQ85770.1"/>
    <property type="molecule type" value="Genomic_DNA"/>
</dbReference>
<dbReference type="Pfam" id="PF02494">
    <property type="entry name" value="HYR"/>
    <property type="match status" value="6"/>
</dbReference>
<keyword evidence="2" id="KW-0677">Repeat</keyword>
<gene>
    <name evidence="5" type="ORF">ULMS_12780</name>
</gene>
<feature type="domain" description="HYR" evidence="4">
    <location>
        <begin position="2335"/>
        <end position="2416"/>
    </location>
</feature>
<dbReference type="InterPro" id="IPR003410">
    <property type="entry name" value="HYR_dom"/>
</dbReference>
<dbReference type="OrthoDB" id="1403372at2"/>
<feature type="domain" description="HYR" evidence="4">
    <location>
        <begin position="1128"/>
        <end position="1209"/>
    </location>
</feature>
<dbReference type="SMART" id="SM00710">
    <property type="entry name" value="PbH1"/>
    <property type="match status" value="6"/>
</dbReference>
<protein>
    <recommendedName>
        <fullName evidence="4">HYR domain-containing protein</fullName>
    </recommendedName>
</protein>
<dbReference type="Proteomes" id="UP000326994">
    <property type="component" value="Unassembled WGS sequence"/>
</dbReference>
<dbReference type="InterPro" id="IPR013783">
    <property type="entry name" value="Ig-like_fold"/>
</dbReference>
<reference evidence="5 6" key="1">
    <citation type="submission" date="2019-08" db="EMBL/GenBank/DDBJ databases">
        <title>Ulvibacter marinistellae sp. nov., isolated from a starfish, Patiria pectinifera.</title>
        <authorList>
            <person name="Kawano K."/>
            <person name="Ushijima N."/>
            <person name="Kihara M."/>
            <person name="Itoh H."/>
        </authorList>
    </citation>
    <scope>NUCLEOTIDE SEQUENCE [LARGE SCALE GENOMIC DNA]</scope>
    <source>
        <strain evidence="5 6">KK4</strain>
    </source>
</reference>
<evidence type="ECO:0000313" key="6">
    <source>
        <dbReference type="Proteomes" id="UP000326994"/>
    </source>
</evidence>
<dbReference type="PROSITE" id="PS50825">
    <property type="entry name" value="HYR"/>
    <property type="match status" value="8"/>
</dbReference>
<evidence type="ECO:0000256" key="1">
    <source>
        <dbReference type="ARBA" id="ARBA00022729"/>
    </source>
</evidence>
<dbReference type="Gene3D" id="2.60.40.10">
    <property type="entry name" value="Immunoglobulins"/>
    <property type="match status" value="2"/>
</dbReference>
<evidence type="ECO:0000256" key="3">
    <source>
        <dbReference type="SAM" id="SignalP"/>
    </source>
</evidence>
<dbReference type="RefSeq" id="WP_151893668.1">
    <property type="nucleotide sequence ID" value="NZ_BKCF01000001.1"/>
</dbReference>
<organism evidence="5 6">
    <name type="scientific">Patiriisocius marinistellae</name>
    <dbReference type="NCBI Taxonomy" id="2494560"/>
    <lineage>
        <taxon>Bacteria</taxon>
        <taxon>Pseudomonadati</taxon>
        <taxon>Bacteroidota</taxon>
        <taxon>Flavobacteriia</taxon>
        <taxon>Flavobacteriales</taxon>
        <taxon>Flavobacteriaceae</taxon>
        <taxon>Patiriisocius</taxon>
    </lineage>
</organism>
<feature type="signal peptide" evidence="3">
    <location>
        <begin position="1"/>
        <end position="19"/>
    </location>
</feature>
<accession>A0A5J4FV04</accession>
<dbReference type="InterPro" id="IPR006626">
    <property type="entry name" value="PbH1"/>
</dbReference>
<keyword evidence="6" id="KW-1185">Reference proteome</keyword>
<evidence type="ECO:0000256" key="2">
    <source>
        <dbReference type="ARBA" id="ARBA00022737"/>
    </source>
</evidence>
<comment type="caution">
    <text evidence="5">The sequence shown here is derived from an EMBL/GenBank/DDBJ whole genome shotgun (WGS) entry which is preliminary data.</text>
</comment>
<dbReference type="InterPro" id="IPR026444">
    <property type="entry name" value="Secre_tail"/>
</dbReference>
<dbReference type="NCBIfam" id="TIGR04183">
    <property type="entry name" value="Por_Secre_tail"/>
    <property type="match status" value="1"/>
</dbReference>
<dbReference type="Pfam" id="PF18962">
    <property type="entry name" value="Por_Secre_tail"/>
    <property type="match status" value="1"/>
</dbReference>
<evidence type="ECO:0000259" key="4">
    <source>
        <dbReference type="PROSITE" id="PS50825"/>
    </source>
</evidence>
<name>A0A5J4FV04_9FLAO</name>
<feature type="domain" description="HYR" evidence="4">
    <location>
        <begin position="1448"/>
        <end position="1529"/>
    </location>
</feature>
<sequence length="2752" mass="281942">MKKTILFYTLLLPFLTVLGQINDDHRNSSLLKNTINKNVDLDLFTKSVLNGTTGDDAFIISEIANSLIVTMNGNEVLMQSIENTTSLTINGGNGDDSVVINFTDTNFSFPITFNGQRQATTKGDYLAIRGTFLNQIITHTPPGLDGNNGHLDLDGVVINFTGLEPISAGDAANTIINLPNGVNNNATVRNSINPGEIEIIDNGATFEDTIIPNPTTSLTINGGDMNDEILVRNLDIAFDANFTINGGGQIDEVTFQSFTPVNIGTGDYLINAQIIIVDGPVITSGAGKIDFNAIRNIIAFSTSSITTSNGNITLNANTSGTFIGPDTNAIIIDGGLVNSAAGTIMMTGVATGNGISNNNHGINLTNNALIETIGSGSISLNGSGGSGIESNYGVNISNSVVKSNGGGVSVNGIGGNGTDIGSVGVALINMSMIEDTSSGTVVISGQGSTGTNFNYGILMNDSFIQSNSAETRINGTGGMGTNSNNGIYLNGSSIQSNGGGITANGAAVNNSGSSNRGVFLDNQSVMKDLLLGEILITGQGGNGNGDNQGFYVRNSVVETNGGGIIVNATAGNGTGSGNKGIYLSNLSKMEDLSEGEILINGQGGTGIEENTGVHIENSSIQTNGGGSNINGTGGNGTIDENQGVAILNAAKVIELSTGTISINGQGGIGDEFNRGIQIEGANVDVISNGGDINILGSGNLAAFGYFNIGVSIRNLAQISTINNGSININGTGGSGIDFNYGLEVLNLGTVVSAVNGNIILNGLATSSTGGFSGGCYFNSEITTLGTGNITIFGTAGNANGPGISLRNDDALIDAGGDIIMTAITGPLVTPNGIPPSSLVVGNSFTFNGEMRPGLNPTSLAQFPINAAVAISSGDIFTVNVAGETVGGLDYDQLLITGTVDITDATLNLVDNIFMPISQASTITIIDNDGVDPVIGTFSGFPEAAEFTFNAQQLIISYTGGDGNDVVLYVDSLPTAICQDITVPLDVNGNVSIVPSQIDNGSSDPDGPVTLSIDMDMFSCAEIGPNTVTLTVTDSRGNTDTCTSTVTVEDVTPPTIVCPGNQAESLDGSGTFTIPDYTGLAITNDNCTVVSVTQSPLPGTVIGLGPITITLTASDGTNTADCTFILMITDDTPPMIACPAEQMGTVDENCMFALPDYTSLATATDNSGIVTVSQSPTPGTMVGVGTTLITLTADDGGNTADCTFDVVVSDTIPPTILCPADLAESADGSGTFTLPDYTSLAITNDNCMVVSVTQSPLPGAVIGLGTTTITLTASDGTNTTDCTFIITITDDTPPVIACPADQLGTVDINCMFALPDYTSLATVTDNSGIVTVSQSPIPGTMVSTGITIVTLTADDGNNTADCTFDVIVSDTIPPTILCPADQGVSANGTGTFTLPDYTGLAITNDNCMVVSVMQMPTAGSVIGLGATVITLTVSDGTNTADCIFTVNVTDDEPPMITCPADQVGNVDTNCMFALPDYTSLATATDNSGVVTITQSPIAGTMVSTGLTIVTLTADDGNSTADCAFNVTVSDAIPPTIICPADQAESADSLGVFTLLDYTGLATTNDNCMVVSVTQMPVPGTVIGLGTSIITLTVSDGTNTADCTFNITITDDTPPMISCPANQVGEVDANCMFTLPDYTSLATTSDNGGIVTVTQSPIAGTMISTGVTIVTLTADDGNSNTANCAFNVTVIDTTAPMAMCVAPFSISLDNFGMANISEVDINNGSIDNCSIASISIDITSFTCADIGDNTVTLTVIDSSGLMSSCSTIVTVEDTVAPSINCPADQVGSVDGNCEFLVPDYTMLATVTDNCLSALSISQDPAPGAILTQGTTVVTIFADDGTNISSCIFNLNVIDDIAPTVACPGDQTESTDASCSFTIPDYSGLVMASDNCANPVSLTQSPAPGTIVNTGISIITIIAFDGTNSSSCTFNVNVIDDIAPTVLCPANQTESADTNCEFVIPDYSGLATASDNCANPVALTQTPAPGTIVSIGVTQITIFADDGTNTSSCNFDLNIIDDIAPTITCPSNQTESADSTCSFIIPDYSGLATAFDNCANPVTLTQSPATGTTVSIGITQITLFADDGTNISSCVFDLNIIDNIAPTIMCPGDQTESVDATCSFVVPDYSGLVTASDNCANPVSLTQSPAPGTIVGTGITLVTVSAFDGTNTTDCTFNITVIDDIAPVIICPLDQNESADTNCEFVVPDYTGFATTTDNCGVNSIIQTPVAGTIVSVGITNIELVVSDGTNTENCQFILTVTDDTAPTLSCPGNQTESAVANCEFIIPDYTPLVSATDNCGTVTVTQIPAAGTTVLVGTTIITMTASDGINSDSCTFDLNVVEATPPIAICQNITVILDATGTATISAADVDNGSNDNCGNVTTTINIDTFDCEDLGTNEVILTVEDDNGNIATCTAIVTIVDETAPEALCNNITVELDGNGMAVIEASDIDGGSTDACGIVSFEIEVSQTIFDCSNIGENIVTLTVTDTSGNQATCDATVTIIGTTGAVAICQNVTAPLGQDGTVTIPAISVYGGTLDISCPENVFSLDIDTFTCDDIGPPVPVILTAIDNDGNITTCQAFVNVVDSLEPMIICPDNHTVTSTGPYALPDYFATGEAIAMDNCTDPVTVFDQDPSPGTPLEQGTHIITLSAQDNSNFEVECEFVLIVDDLLGTNNTELSVATIVMYPNPASNVVMISNPQLVIIDQISIYDITGRLVLLQTEVHEERTTLDISTLQGATYVVIINTELGDVIKQLVVE</sequence>
<keyword evidence="1 3" id="KW-0732">Signal</keyword>
<dbReference type="PANTHER" id="PTHR24273:SF32">
    <property type="entry name" value="HYALIN"/>
    <property type="match status" value="1"/>
</dbReference>
<feature type="domain" description="HYR" evidence="4">
    <location>
        <begin position="1608"/>
        <end position="1690"/>
    </location>
</feature>
<feature type="domain" description="HYR" evidence="4">
    <location>
        <begin position="1288"/>
        <end position="1369"/>
    </location>
</feature>